<evidence type="ECO:0000256" key="5">
    <source>
        <dbReference type="ARBA" id="ARBA00023235"/>
    </source>
</evidence>
<evidence type="ECO:0000256" key="4">
    <source>
        <dbReference type="ARBA" id="ARBA00022628"/>
    </source>
</evidence>
<dbReference type="Proteomes" id="UP000323317">
    <property type="component" value="Unassembled WGS sequence"/>
</dbReference>
<dbReference type="Gene3D" id="3.20.20.240">
    <property type="entry name" value="Methylmalonyl-CoA mutase"/>
    <property type="match status" value="1"/>
</dbReference>
<sequence>MDINKMKTASFERVGFQEWKAKAEESLKGKPIDHIYKETYEGFTLKPLYTKEDIDKKQSTERHSSKRDWKVAQRVTAEDEDSLPDLLSTALTRGQDTVSFTDYHGSLSKNVMEKIFTLAIKEKAPLFHIASLDSEGFSLLKEEYSRLTGVFGADPVTEMVGENSSEKMNTWIEHITYLKESAPQLRTIVVDTSSLNEAGANAIQEMAYALAAGVTVLEKLKNEGWSAEQAAGKLIFNFSIGSSFFTEISKLRAFRTLWKNVAEAYELSDTEAVISAETSVFTKSKLDPYVNMLRAGNETFSAVLGGADYIHTAPFDQVSGTTSPFSERIARNTQLILSQESHLNKVSDPAGGSYYIESLTNTLAEQAWKKFQVLDGNGGLIKVLRDGTLQNEIKLVFDRRQKDVATRKQNLIGTNVFSNLEESSAGNLSSEQKQQLHGMKRQRLSAEFENLRQRAISLKDKPLAGLILLGKIKQHKARADFVSGFLAAGGIGVLRSRDCLGVQDAVSFVEESKADYFVICGRDEDYEATAKEILASIKREGRQIDLAGRLSKDAMEELQEAGLDSSIYLGQNMTEKLDELLRGWEGTSYEK</sequence>
<dbReference type="PANTHER" id="PTHR48101">
    <property type="entry name" value="METHYLMALONYL-COA MUTASE, MITOCHONDRIAL-RELATED"/>
    <property type="match status" value="1"/>
</dbReference>
<dbReference type="Pfam" id="PF01642">
    <property type="entry name" value="MM_CoA_mutase"/>
    <property type="match status" value="1"/>
</dbReference>
<evidence type="ECO:0000256" key="1">
    <source>
        <dbReference type="ARBA" id="ARBA00001922"/>
    </source>
</evidence>
<evidence type="ECO:0000313" key="9">
    <source>
        <dbReference type="Proteomes" id="UP000323317"/>
    </source>
</evidence>
<dbReference type="Gene3D" id="3.40.50.280">
    <property type="entry name" value="Cobalamin-binding domain"/>
    <property type="match status" value="1"/>
</dbReference>
<dbReference type="PROSITE" id="PS00544">
    <property type="entry name" value="METMALONYL_COA_MUTASE"/>
    <property type="match status" value="1"/>
</dbReference>
<dbReference type="InterPro" id="IPR006099">
    <property type="entry name" value="MeMalonylCoA_mutase_a/b_cat"/>
</dbReference>
<evidence type="ECO:0000256" key="6">
    <source>
        <dbReference type="ARBA" id="ARBA00023285"/>
    </source>
</evidence>
<dbReference type="SUPFAM" id="SSF51703">
    <property type="entry name" value="Cobalamin (vitamin B12)-dependent enzymes"/>
    <property type="match status" value="1"/>
</dbReference>
<dbReference type="EMBL" id="VTEH01000003">
    <property type="protein sequence ID" value="TYR76335.1"/>
    <property type="molecule type" value="Genomic_DNA"/>
</dbReference>
<dbReference type="RefSeq" id="WP_148945842.1">
    <property type="nucleotide sequence ID" value="NZ_VTEH01000003.1"/>
</dbReference>
<dbReference type="InterPro" id="IPR016176">
    <property type="entry name" value="Cbl-dep_enz_cat"/>
</dbReference>
<keyword evidence="6" id="KW-0170">Cobalt</keyword>
<comment type="cofactor">
    <cofactor evidence="1">
        <name>adenosylcob(III)alamin</name>
        <dbReference type="ChEBI" id="CHEBI:18408"/>
    </cofactor>
</comment>
<organism evidence="8 9">
    <name type="scientific">Rossellomorea vietnamensis</name>
    <dbReference type="NCBI Taxonomy" id="218284"/>
    <lineage>
        <taxon>Bacteria</taxon>
        <taxon>Bacillati</taxon>
        <taxon>Bacillota</taxon>
        <taxon>Bacilli</taxon>
        <taxon>Bacillales</taxon>
        <taxon>Bacillaceae</taxon>
        <taxon>Rossellomorea</taxon>
    </lineage>
</organism>
<evidence type="ECO:0000259" key="7">
    <source>
        <dbReference type="Pfam" id="PF01642"/>
    </source>
</evidence>
<reference evidence="8 9" key="1">
    <citation type="submission" date="2019-08" db="EMBL/GenBank/DDBJ databases">
        <title>Bacillus genomes from the desert of Cuatro Cienegas, Coahuila.</title>
        <authorList>
            <person name="Olmedo-Alvarez G."/>
        </authorList>
    </citation>
    <scope>NUCLEOTIDE SEQUENCE [LARGE SCALE GENOMIC DNA]</scope>
    <source>
        <strain evidence="8 9">CH40_1T</strain>
    </source>
</reference>
<comment type="caution">
    <text evidence="8">The sequence shown here is derived from an EMBL/GenBank/DDBJ whole genome shotgun (WGS) entry which is preliminary data.</text>
</comment>
<dbReference type="GO" id="GO:0016866">
    <property type="term" value="F:intramolecular transferase activity"/>
    <property type="evidence" value="ECO:0007669"/>
    <property type="project" value="InterPro"/>
</dbReference>
<comment type="similarity">
    <text evidence="2">Belongs to the methylmalonyl-CoA mutase family.</text>
</comment>
<name>A0A5D4KHU5_9BACI</name>
<dbReference type="InterPro" id="IPR058549">
    <property type="entry name" value="MeMalonylCoA_mutase_a/b_site"/>
</dbReference>
<keyword evidence="5" id="KW-0413">Isomerase</keyword>
<dbReference type="GO" id="GO:0031419">
    <property type="term" value="F:cobalamin binding"/>
    <property type="evidence" value="ECO:0007669"/>
    <property type="project" value="InterPro"/>
</dbReference>
<evidence type="ECO:0000256" key="2">
    <source>
        <dbReference type="ARBA" id="ARBA00008465"/>
    </source>
</evidence>
<evidence type="ECO:0000256" key="3">
    <source>
        <dbReference type="ARBA" id="ARBA00012398"/>
    </source>
</evidence>
<dbReference type="EC" id="5.4.99.2" evidence="3"/>
<accession>A0A5D4KHU5</accession>
<feature type="domain" description="Methylmalonyl-CoA mutase alpha/beta chain catalytic" evidence="7">
    <location>
        <begin position="144"/>
        <end position="445"/>
    </location>
</feature>
<evidence type="ECO:0000313" key="8">
    <source>
        <dbReference type="EMBL" id="TYR76335.1"/>
    </source>
</evidence>
<gene>
    <name evidence="8" type="ORF">FZC79_05445</name>
</gene>
<proteinExistence type="inferred from homology"/>
<keyword evidence="4" id="KW-0846">Cobalamin</keyword>
<protein>
    <recommendedName>
        <fullName evidence="3">methylmalonyl-CoA mutase</fullName>
        <ecNumber evidence="3">5.4.99.2</ecNumber>
    </recommendedName>
</protein>
<dbReference type="AlphaFoldDB" id="A0A5D4KHU5"/>
<dbReference type="PANTHER" id="PTHR48101:SF1">
    <property type="entry name" value="METHYLMALONYL-COA MUTASE, LARGE SUBUNIT"/>
    <property type="match status" value="1"/>
</dbReference>